<organism evidence="3 4">
    <name type="scientific">Mariniphaga sediminis</name>
    <dbReference type="NCBI Taxonomy" id="1628158"/>
    <lineage>
        <taxon>Bacteria</taxon>
        <taxon>Pseudomonadati</taxon>
        <taxon>Bacteroidota</taxon>
        <taxon>Bacteroidia</taxon>
        <taxon>Marinilabiliales</taxon>
        <taxon>Prolixibacteraceae</taxon>
        <taxon>Mariniphaga</taxon>
    </lineage>
</organism>
<dbReference type="GO" id="GO:0004493">
    <property type="term" value="F:methylmalonyl-CoA epimerase activity"/>
    <property type="evidence" value="ECO:0007669"/>
    <property type="project" value="TreeGrafter"/>
</dbReference>
<dbReference type="InterPro" id="IPR037523">
    <property type="entry name" value="VOC_core"/>
</dbReference>
<name>A0A399D219_9BACT</name>
<feature type="domain" description="VOC" evidence="2">
    <location>
        <begin position="5"/>
        <end position="132"/>
    </location>
</feature>
<dbReference type="InterPro" id="IPR029068">
    <property type="entry name" value="Glyas_Bleomycin-R_OHBP_Dase"/>
</dbReference>
<dbReference type="SUPFAM" id="SSF54593">
    <property type="entry name" value="Glyoxalase/Bleomycin resistance protein/Dihydroxybiphenyl dioxygenase"/>
    <property type="match status" value="1"/>
</dbReference>
<keyword evidence="4" id="KW-1185">Reference proteome</keyword>
<dbReference type="Gene3D" id="3.10.180.10">
    <property type="entry name" value="2,3-Dihydroxybiphenyl 1,2-Dioxygenase, domain 1"/>
    <property type="match status" value="1"/>
</dbReference>
<dbReference type="InterPro" id="IPR051785">
    <property type="entry name" value="MMCE/EMCE_epimerase"/>
</dbReference>
<gene>
    <name evidence="3" type="ORF">D1164_08555</name>
</gene>
<keyword evidence="1" id="KW-0479">Metal-binding</keyword>
<dbReference type="GO" id="GO:0046872">
    <property type="term" value="F:metal ion binding"/>
    <property type="evidence" value="ECO:0007669"/>
    <property type="project" value="UniProtKB-KW"/>
</dbReference>
<evidence type="ECO:0000256" key="1">
    <source>
        <dbReference type="ARBA" id="ARBA00022723"/>
    </source>
</evidence>
<protein>
    <submittedName>
        <fullName evidence="3">Methylmalonyl-CoA epimerase</fullName>
    </submittedName>
</protein>
<evidence type="ECO:0000313" key="4">
    <source>
        <dbReference type="Proteomes" id="UP000266441"/>
    </source>
</evidence>
<dbReference type="PROSITE" id="PS51819">
    <property type="entry name" value="VOC"/>
    <property type="match status" value="1"/>
</dbReference>
<dbReference type="Proteomes" id="UP000266441">
    <property type="component" value="Unassembled WGS sequence"/>
</dbReference>
<accession>A0A399D219</accession>
<dbReference type="Pfam" id="PF13669">
    <property type="entry name" value="Glyoxalase_4"/>
    <property type="match status" value="1"/>
</dbReference>
<dbReference type="EMBL" id="QWET01000005">
    <property type="protein sequence ID" value="RIH65699.1"/>
    <property type="molecule type" value="Genomic_DNA"/>
</dbReference>
<dbReference type="AlphaFoldDB" id="A0A399D219"/>
<dbReference type="GO" id="GO:0046491">
    <property type="term" value="P:L-methylmalonyl-CoA metabolic process"/>
    <property type="evidence" value="ECO:0007669"/>
    <property type="project" value="TreeGrafter"/>
</dbReference>
<proteinExistence type="predicted"/>
<comment type="caution">
    <text evidence="3">The sequence shown here is derived from an EMBL/GenBank/DDBJ whole genome shotgun (WGS) entry which is preliminary data.</text>
</comment>
<evidence type="ECO:0000259" key="2">
    <source>
        <dbReference type="PROSITE" id="PS51819"/>
    </source>
</evidence>
<sequence length="132" mass="15100">MIQLEFHHTGILVNSIENSLPHYSRIFGAESISEVYSVSSQKVKVCFVKNGERSFLELVEPLSEDSVVTKMLKKRISYYHVGYKVKNVQNAIKVLEEENYKALSIFNSEAFQGKPCVFLFTPEGHLVELIEE</sequence>
<dbReference type="PANTHER" id="PTHR43048">
    <property type="entry name" value="METHYLMALONYL-COA EPIMERASE"/>
    <property type="match status" value="1"/>
</dbReference>
<reference evidence="3 4" key="1">
    <citation type="journal article" date="2015" name="Int. J. Syst. Evol. Microbiol.">
        <title>Mariniphaga sediminis sp. nov., isolated from coastal sediment.</title>
        <authorList>
            <person name="Wang F.Q."/>
            <person name="Shen Q.Y."/>
            <person name="Chen G.J."/>
            <person name="Du Z.J."/>
        </authorList>
    </citation>
    <scope>NUCLEOTIDE SEQUENCE [LARGE SCALE GENOMIC DNA]</scope>
    <source>
        <strain evidence="3 4">SY21</strain>
    </source>
</reference>
<dbReference type="OrthoDB" id="9788468at2"/>
<dbReference type="RefSeq" id="WP_119349540.1">
    <property type="nucleotide sequence ID" value="NZ_JBFHKJ010000451.1"/>
</dbReference>
<evidence type="ECO:0000313" key="3">
    <source>
        <dbReference type="EMBL" id="RIH65699.1"/>
    </source>
</evidence>
<dbReference type="PANTHER" id="PTHR43048:SF3">
    <property type="entry name" value="METHYLMALONYL-COA EPIMERASE, MITOCHONDRIAL"/>
    <property type="match status" value="1"/>
</dbReference>